<dbReference type="Ensembl" id="ENSCINT00000013951.3">
    <property type="protein sequence ID" value="ENSCINP00000013951.3"/>
    <property type="gene ID" value="ENSCING00000006800.3"/>
</dbReference>
<dbReference type="HOGENOM" id="CLU_569790_0_0_1"/>
<evidence type="ECO:0000259" key="5">
    <source>
        <dbReference type="Pfam" id="PF15309"/>
    </source>
</evidence>
<feature type="domain" description="ALMS motif" evidence="5">
    <location>
        <begin position="351"/>
        <end position="476"/>
    </location>
</feature>
<proteinExistence type="predicted"/>
<dbReference type="EMBL" id="EAAA01001584">
    <property type="status" value="NOT_ANNOTATED_CDS"/>
    <property type="molecule type" value="Genomic_DNA"/>
</dbReference>
<dbReference type="GeneTree" id="ENSGT00940000153123"/>
<dbReference type="GO" id="GO:0005813">
    <property type="term" value="C:centrosome"/>
    <property type="evidence" value="ECO:0007669"/>
    <property type="project" value="UniProtKB-SubCell"/>
</dbReference>
<dbReference type="Pfam" id="PF15309">
    <property type="entry name" value="ALMS_motif"/>
    <property type="match status" value="1"/>
</dbReference>
<reference evidence="6" key="4">
    <citation type="submission" date="2025-09" db="UniProtKB">
        <authorList>
            <consortium name="Ensembl"/>
        </authorList>
    </citation>
    <scope>IDENTIFICATION</scope>
</reference>
<feature type="region of interest" description="Disordered" evidence="4">
    <location>
        <begin position="22"/>
        <end position="63"/>
    </location>
</feature>
<comment type="subcellular location">
    <subcellularLocation>
        <location evidence="1">Cytoplasm</location>
        <location evidence="1">Cytoskeleton</location>
        <location evidence="1">Microtubule organizing center</location>
        <location evidence="1">Centrosome</location>
    </subcellularLocation>
</comment>
<feature type="region of interest" description="Disordered" evidence="4">
    <location>
        <begin position="235"/>
        <end position="265"/>
    </location>
</feature>
<evidence type="ECO:0000313" key="7">
    <source>
        <dbReference type="Proteomes" id="UP000008144"/>
    </source>
</evidence>
<dbReference type="STRING" id="7719.ENSCINP00000013951"/>
<feature type="compositionally biased region" description="Polar residues" evidence="4">
    <location>
        <begin position="48"/>
        <end position="63"/>
    </location>
</feature>
<dbReference type="EMBL" id="EAAA01001583">
    <property type="status" value="NOT_ANNOTATED_CDS"/>
    <property type="molecule type" value="Genomic_DNA"/>
</dbReference>
<dbReference type="InParanoid" id="F6UNU6"/>
<organism evidence="6 7">
    <name type="scientific">Ciona intestinalis</name>
    <name type="common">Transparent sea squirt</name>
    <name type="synonym">Ascidia intestinalis</name>
    <dbReference type="NCBI Taxonomy" id="7719"/>
    <lineage>
        <taxon>Eukaryota</taxon>
        <taxon>Metazoa</taxon>
        <taxon>Chordata</taxon>
        <taxon>Tunicata</taxon>
        <taxon>Ascidiacea</taxon>
        <taxon>Phlebobranchia</taxon>
        <taxon>Cionidae</taxon>
        <taxon>Ciona</taxon>
    </lineage>
</organism>
<keyword evidence="7" id="KW-1185">Reference proteome</keyword>
<reference evidence="6" key="2">
    <citation type="journal article" date="2008" name="Genome Biol.">
        <title>Improved genome assembly and evidence-based global gene model set for the chordate Ciona intestinalis: new insight into intron and operon populations.</title>
        <authorList>
            <person name="Satou Y."/>
            <person name="Mineta K."/>
            <person name="Ogasawara M."/>
            <person name="Sasakura Y."/>
            <person name="Shoguchi E."/>
            <person name="Ueno K."/>
            <person name="Yamada L."/>
            <person name="Matsumoto J."/>
            <person name="Wasserscheid J."/>
            <person name="Dewar K."/>
            <person name="Wiley G.B."/>
            <person name="Macmil S.L."/>
            <person name="Roe B.A."/>
            <person name="Zeller R.W."/>
            <person name="Hastings K.E."/>
            <person name="Lemaire P."/>
            <person name="Lindquist E."/>
            <person name="Endo T."/>
            <person name="Hotta K."/>
            <person name="Inaba K."/>
        </authorList>
    </citation>
    <scope>NUCLEOTIDE SEQUENCE [LARGE SCALE GENOMIC DNA]</scope>
    <source>
        <strain evidence="6">wild type</strain>
    </source>
</reference>
<accession>F6UNU6</accession>
<evidence type="ECO:0000313" key="6">
    <source>
        <dbReference type="Ensembl" id="ENSCINP00000013951.3"/>
    </source>
</evidence>
<dbReference type="PANTHER" id="PTHR21553:SF36">
    <property type="entry name" value="ALMS1 CENTROSOME AND BASAL BODY-ASSOCIATED PROTEIN-RELATED"/>
    <property type="match status" value="1"/>
</dbReference>
<feature type="compositionally biased region" description="Polar residues" evidence="4">
    <location>
        <begin position="256"/>
        <end position="265"/>
    </location>
</feature>
<evidence type="ECO:0000256" key="1">
    <source>
        <dbReference type="ARBA" id="ARBA00004300"/>
    </source>
</evidence>
<feature type="compositionally biased region" description="Basic residues" evidence="4">
    <location>
        <begin position="246"/>
        <end position="255"/>
    </location>
</feature>
<sequence>MPLTLQEFQQLGEDSQRRLVNRFLPGLKEKKNTSRGGRSHHSAPASGPKSSAEPTTDDFTTNAVCDSDSTEYCDLPDSRPASSLPKDSTVERLLGVDESRAEIIMRRLMDKIERQKVKEGSPRLRHARSPASSSTPQRVHAAIIPPEASSIASTDTDARSVHFVKVRDKKHVGHKKKKVTYVEEVSSSEPTVIHVKRRHRKHEEKIPQRLVLHDRSIQTFSPTHHHPVVRISMKNDAGTNIPSPTRRNKTPRKSRAVQTTTAEQESLNDTITYEPVEEDKENNVVSDPKEKSRFSSFYVDFDSKSKKPTTATKQANAVMPKSVAWYEPYRYEPPWGKPHTINEEPERPGLVRQSLQDALVSHHPQFVTKSRQRQRKIAISSEERAMQEIWAEERERVFGKKKDITEKRRTTTPVPVRRRVEMTRKQIIAETREKYKQLPEVVNRKKEEERKREYSTNRHKALMYKKKVQNQVLGRCFNN</sequence>
<protein>
    <recommendedName>
        <fullName evidence="5">ALMS motif domain-containing protein</fullName>
    </recommendedName>
</protein>
<name>F6UNU6_CIOIN</name>
<evidence type="ECO:0000256" key="3">
    <source>
        <dbReference type="ARBA" id="ARBA00023212"/>
    </source>
</evidence>
<reference evidence="6" key="3">
    <citation type="submission" date="2025-08" db="UniProtKB">
        <authorList>
            <consortium name="Ensembl"/>
        </authorList>
    </citation>
    <scope>IDENTIFICATION</scope>
</reference>
<evidence type="ECO:0000256" key="4">
    <source>
        <dbReference type="SAM" id="MobiDB-lite"/>
    </source>
</evidence>
<dbReference type="AlphaFoldDB" id="F6UNU6"/>
<dbReference type="InterPro" id="IPR029299">
    <property type="entry name" value="ALMS_motif"/>
</dbReference>
<evidence type="ECO:0000256" key="2">
    <source>
        <dbReference type="ARBA" id="ARBA00022490"/>
    </source>
</evidence>
<keyword evidence="2" id="KW-0963">Cytoplasm</keyword>
<dbReference type="PANTHER" id="PTHR21553">
    <property type="entry name" value="ALMS1-RELATED"/>
    <property type="match status" value="1"/>
</dbReference>
<feature type="region of interest" description="Disordered" evidence="4">
    <location>
        <begin position="116"/>
        <end position="139"/>
    </location>
</feature>
<dbReference type="Proteomes" id="UP000008144">
    <property type="component" value="Chromosome 2"/>
</dbReference>
<keyword evidence="3" id="KW-0206">Cytoskeleton</keyword>
<reference evidence="7" key="1">
    <citation type="journal article" date="2002" name="Science">
        <title>The draft genome of Ciona intestinalis: insights into chordate and vertebrate origins.</title>
        <authorList>
            <person name="Dehal P."/>
            <person name="Satou Y."/>
            <person name="Campbell R.K."/>
            <person name="Chapman J."/>
            <person name="Degnan B."/>
            <person name="De Tomaso A."/>
            <person name="Davidson B."/>
            <person name="Di Gregorio A."/>
            <person name="Gelpke M."/>
            <person name="Goodstein D.M."/>
            <person name="Harafuji N."/>
            <person name="Hastings K.E."/>
            <person name="Ho I."/>
            <person name="Hotta K."/>
            <person name="Huang W."/>
            <person name="Kawashima T."/>
            <person name="Lemaire P."/>
            <person name="Martinez D."/>
            <person name="Meinertzhagen I.A."/>
            <person name="Necula S."/>
            <person name="Nonaka M."/>
            <person name="Putnam N."/>
            <person name="Rash S."/>
            <person name="Saiga H."/>
            <person name="Satake M."/>
            <person name="Terry A."/>
            <person name="Yamada L."/>
            <person name="Wang H.G."/>
            <person name="Awazu S."/>
            <person name="Azumi K."/>
            <person name="Boore J."/>
            <person name="Branno M."/>
            <person name="Chin-Bow S."/>
            <person name="DeSantis R."/>
            <person name="Doyle S."/>
            <person name="Francino P."/>
            <person name="Keys D.N."/>
            <person name="Haga S."/>
            <person name="Hayashi H."/>
            <person name="Hino K."/>
            <person name="Imai K.S."/>
            <person name="Inaba K."/>
            <person name="Kano S."/>
            <person name="Kobayashi K."/>
            <person name="Kobayashi M."/>
            <person name="Lee B.I."/>
            <person name="Makabe K.W."/>
            <person name="Manohar C."/>
            <person name="Matassi G."/>
            <person name="Medina M."/>
            <person name="Mochizuki Y."/>
            <person name="Mount S."/>
            <person name="Morishita T."/>
            <person name="Miura S."/>
            <person name="Nakayama A."/>
            <person name="Nishizaka S."/>
            <person name="Nomoto H."/>
            <person name="Ohta F."/>
            <person name="Oishi K."/>
            <person name="Rigoutsos I."/>
            <person name="Sano M."/>
            <person name="Sasaki A."/>
            <person name="Sasakura Y."/>
            <person name="Shoguchi E."/>
            <person name="Shin-i T."/>
            <person name="Spagnuolo A."/>
            <person name="Stainier D."/>
            <person name="Suzuki M.M."/>
            <person name="Tassy O."/>
            <person name="Takatori N."/>
            <person name="Tokuoka M."/>
            <person name="Yagi K."/>
            <person name="Yoshizaki F."/>
            <person name="Wada S."/>
            <person name="Zhang C."/>
            <person name="Hyatt P.D."/>
            <person name="Larimer F."/>
            <person name="Detter C."/>
            <person name="Doggett N."/>
            <person name="Glavina T."/>
            <person name="Hawkins T."/>
            <person name="Richardson P."/>
            <person name="Lucas S."/>
            <person name="Kohara Y."/>
            <person name="Levine M."/>
            <person name="Satoh N."/>
            <person name="Rokhsar D.S."/>
        </authorList>
    </citation>
    <scope>NUCLEOTIDE SEQUENCE [LARGE SCALE GENOMIC DNA]</scope>
</reference>